<evidence type="ECO:0000256" key="2">
    <source>
        <dbReference type="ARBA" id="ARBA00022527"/>
    </source>
</evidence>
<evidence type="ECO:0000256" key="9">
    <source>
        <dbReference type="PROSITE-ProRule" id="PRU10141"/>
    </source>
</evidence>
<organism evidence="12 13">
    <name type="scientific">Krasilnikovia cinnamomea</name>
    <dbReference type="NCBI Taxonomy" id="349313"/>
    <lineage>
        <taxon>Bacteria</taxon>
        <taxon>Bacillati</taxon>
        <taxon>Actinomycetota</taxon>
        <taxon>Actinomycetes</taxon>
        <taxon>Micromonosporales</taxon>
        <taxon>Micromonosporaceae</taxon>
        <taxon>Krasilnikovia</taxon>
    </lineage>
</organism>
<dbReference type="PROSITE" id="PS00107">
    <property type="entry name" value="PROTEIN_KINASE_ATP"/>
    <property type="match status" value="1"/>
</dbReference>
<dbReference type="Gene3D" id="3.30.200.20">
    <property type="entry name" value="Phosphorylase Kinase, domain 1"/>
    <property type="match status" value="1"/>
</dbReference>
<dbReference type="Gene3D" id="1.10.510.10">
    <property type="entry name" value="Transferase(Phosphotransferase) domain 1"/>
    <property type="match status" value="1"/>
</dbReference>
<dbReference type="EMBL" id="SHKY01000001">
    <property type="protein sequence ID" value="RZU49983.1"/>
    <property type="molecule type" value="Genomic_DNA"/>
</dbReference>
<feature type="compositionally biased region" description="Basic residues" evidence="10">
    <location>
        <begin position="362"/>
        <end position="372"/>
    </location>
</feature>
<evidence type="ECO:0000256" key="4">
    <source>
        <dbReference type="ARBA" id="ARBA00022741"/>
    </source>
</evidence>
<dbReference type="PROSITE" id="PS00108">
    <property type="entry name" value="PROTEIN_KINASE_ST"/>
    <property type="match status" value="1"/>
</dbReference>
<dbReference type="PANTHER" id="PTHR43289">
    <property type="entry name" value="MITOGEN-ACTIVATED PROTEIN KINASE KINASE KINASE 20-RELATED"/>
    <property type="match status" value="1"/>
</dbReference>
<feature type="region of interest" description="Disordered" evidence="10">
    <location>
        <begin position="275"/>
        <end position="316"/>
    </location>
</feature>
<accession>A0A4Q7ZIA4</accession>
<keyword evidence="6 9" id="KW-0067">ATP-binding</keyword>
<keyword evidence="5 12" id="KW-0418">Kinase</keyword>
<dbReference type="GO" id="GO:0004674">
    <property type="term" value="F:protein serine/threonine kinase activity"/>
    <property type="evidence" value="ECO:0007669"/>
    <property type="project" value="UniProtKB-KW"/>
</dbReference>
<proteinExistence type="predicted"/>
<dbReference type="SUPFAM" id="SSF56112">
    <property type="entry name" value="Protein kinase-like (PK-like)"/>
    <property type="match status" value="1"/>
</dbReference>
<keyword evidence="2" id="KW-0723">Serine/threonine-protein kinase</keyword>
<dbReference type="Proteomes" id="UP000292564">
    <property type="component" value="Unassembled WGS sequence"/>
</dbReference>
<dbReference type="Pfam" id="PF00069">
    <property type="entry name" value="Pkinase"/>
    <property type="match status" value="1"/>
</dbReference>
<feature type="domain" description="Protein kinase" evidence="11">
    <location>
        <begin position="11"/>
        <end position="265"/>
    </location>
</feature>
<dbReference type="InterPro" id="IPR011009">
    <property type="entry name" value="Kinase-like_dom_sf"/>
</dbReference>
<evidence type="ECO:0000256" key="10">
    <source>
        <dbReference type="SAM" id="MobiDB-lite"/>
    </source>
</evidence>
<sequence length="426" mass="45243">MEAEQILGGRYTLLDELGRGGTSVVWRARDEILGREVAVKMLDRRHTTDPRLRDRIRTEARVAAILSHPNIAQIHDYGESTWDGQCVPYVVMELVDGSTLQECLTAGLPTPREVFRICAQVAAALAAAHAAGLVHRDIKPANVMVTPVGAKVVDFGIAATVGPGEPEAELIGTPAYLAPERLAGPGVAPASDVYALGVLLHRLLAGESPWRVESTTELLSAHVHVPPNPLPPISGVPGFVVALVNRCLRKDPAERPAAADVAVLLARAERHRPARYRAAARPRAGRRHRGGVAQPAVAGRAATSERGQAVPGLRGQAVPGLRGQAVSGLRGQAVSGQRGSGQPAAVGRVALAERGQAGPGGRGRRGRTRNRLPLRQAAPFEGGAVPRPETTGRPVAVPRLRWWSYRNWLTRAVLRANRDTVAPTGA</sequence>
<dbReference type="SMART" id="SM00220">
    <property type="entry name" value="S_TKc"/>
    <property type="match status" value="1"/>
</dbReference>
<evidence type="ECO:0000256" key="1">
    <source>
        <dbReference type="ARBA" id="ARBA00012513"/>
    </source>
</evidence>
<keyword evidence="3" id="KW-0808">Transferase</keyword>
<dbReference type="EC" id="2.7.11.1" evidence="1"/>
<dbReference type="FunFam" id="3.30.200.20:FF:000035">
    <property type="entry name" value="Serine/threonine protein kinase Stk1"/>
    <property type="match status" value="1"/>
</dbReference>
<evidence type="ECO:0000256" key="8">
    <source>
        <dbReference type="ARBA" id="ARBA00048679"/>
    </source>
</evidence>
<feature type="region of interest" description="Disordered" evidence="10">
    <location>
        <begin position="351"/>
        <end position="392"/>
    </location>
</feature>
<dbReference type="CDD" id="cd14014">
    <property type="entry name" value="STKc_PknB_like"/>
    <property type="match status" value="1"/>
</dbReference>
<protein>
    <recommendedName>
        <fullName evidence="1">non-specific serine/threonine protein kinase</fullName>
        <ecNumber evidence="1">2.7.11.1</ecNumber>
    </recommendedName>
</protein>
<evidence type="ECO:0000313" key="13">
    <source>
        <dbReference type="Proteomes" id="UP000292564"/>
    </source>
</evidence>
<dbReference type="InterPro" id="IPR000719">
    <property type="entry name" value="Prot_kinase_dom"/>
</dbReference>
<dbReference type="GO" id="GO:0005524">
    <property type="term" value="F:ATP binding"/>
    <property type="evidence" value="ECO:0007669"/>
    <property type="project" value="UniProtKB-UniRule"/>
</dbReference>
<feature type="compositionally biased region" description="Basic residues" evidence="10">
    <location>
        <begin position="275"/>
        <end position="290"/>
    </location>
</feature>
<evidence type="ECO:0000256" key="3">
    <source>
        <dbReference type="ARBA" id="ARBA00022679"/>
    </source>
</evidence>
<dbReference type="InterPro" id="IPR008271">
    <property type="entry name" value="Ser/Thr_kinase_AS"/>
</dbReference>
<gene>
    <name evidence="12" type="ORF">EV385_1742</name>
</gene>
<dbReference type="PANTHER" id="PTHR43289:SF6">
    <property type="entry name" value="SERINE_THREONINE-PROTEIN KINASE NEKL-3"/>
    <property type="match status" value="1"/>
</dbReference>
<comment type="catalytic activity">
    <reaction evidence="7">
        <text>L-threonyl-[protein] + ATP = O-phospho-L-threonyl-[protein] + ADP + H(+)</text>
        <dbReference type="Rhea" id="RHEA:46608"/>
        <dbReference type="Rhea" id="RHEA-COMP:11060"/>
        <dbReference type="Rhea" id="RHEA-COMP:11605"/>
        <dbReference type="ChEBI" id="CHEBI:15378"/>
        <dbReference type="ChEBI" id="CHEBI:30013"/>
        <dbReference type="ChEBI" id="CHEBI:30616"/>
        <dbReference type="ChEBI" id="CHEBI:61977"/>
        <dbReference type="ChEBI" id="CHEBI:456216"/>
        <dbReference type="EC" id="2.7.11.1"/>
    </reaction>
</comment>
<evidence type="ECO:0000256" key="6">
    <source>
        <dbReference type="ARBA" id="ARBA00022840"/>
    </source>
</evidence>
<evidence type="ECO:0000256" key="7">
    <source>
        <dbReference type="ARBA" id="ARBA00047899"/>
    </source>
</evidence>
<keyword evidence="13" id="KW-1185">Reference proteome</keyword>
<evidence type="ECO:0000256" key="5">
    <source>
        <dbReference type="ARBA" id="ARBA00022777"/>
    </source>
</evidence>
<keyword evidence="4 9" id="KW-0547">Nucleotide-binding</keyword>
<comment type="caution">
    <text evidence="12">The sequence shown here is derived from an EMBL/GenBank/DDBJ whole genome shotgun (WGS) entry which is preliminary data.</text>
</comment>
<dbReference type="InterPro" id="IPR017441">
    <property type="entry name" value="Protein_kinase_ATP_BS"/>
</dbReference>
<feature type="binding site" evidence="9">
    <location>
        <position position="40"/>
    </location>
    <ligand>
        <name>ATP</name>
        <dbReference type="ChEBI" id="CHEBI:30616"/>
    </ligand>
</feature>
<evidence type="ECO:0000313" key="12">
    <source>
        <dbReference type="EMBL" id="RZU49983.1"/>
    </source>
</evidence>
<comment type="catalytic activity">
    <reaction evidence="8">
        <text>L-seryl-[protein] + ATP = O-phospho-L-seryl-[protein] + ADP + H(+)</text>
        <dbReference type="Rhea" id="RHEA:17989"/>
        <dbReference type="Rhea" id="RHEA-COMP:9863"/>
        <dbReference type="Rhea" id="RHEA-COMP:11604"/>
        <dbReference type="ChEBI" id="CHEBI:15378"/>
        <dbReference type="ChEBI" id="CHEBI:29999"/>
        <dbReference type="ChEBI" id="CHEBI:30616"/>
        <dbReference type="ChEBI" id="CHEBI:83421"/>
        <dbReference type="ChEBI" id="CHEBI:456216"/>
        <dbReference type="EC" id="2.7.11.1"/>
    </reaction>
</comment>
<dbReference type="RefSeq" id="WP_242624778.1">
    <property type="nucleotide sequence ID" value="NZ_SHKY01000001.1"/>
</dbReference>
<reference evidence="12 13" key="1">
    <citation type="submission" date="2019-02" db="EMBL/GenBank/DDBJ databases">
        <title>Sequencing the genomes of 1000 actinobacteria strains.</title>
        <authorList>
            <person name="Klenk H.-P."/>
        </authorList>
    </citation>
    <scope>NUCLEOTIDE SEQUENCE [LARGE SCALE GENOMIC DNA]</scope>
    <source>
        <strain evidence="12 13">DSM 45162</strain>
    </source>
</reference>
<evidence type="ECO:0000259" key="11">
    <source>
        <dbReference type="PROSITE" id="PS50011"/>
    </source>
</evidence>
<dbReference type="AlphaFoldDB" id="A0A4Q7ZIA4"/>
<dbReference type="PROSITE" id="PS50011">
    <property type="entry name" value="PROTEIN_KINASE_DOM"/>
    <property type="match status" value="1"/>
</dbReference>
<name>A0A4Q7ZIA4_9ACTN</name>